<proteinExistence type="predicted"/>
<dbReference type="InterPro" id="IPR009594">
    <property type="entry name" value="Tscrpt_reg_HTH_AraC_N"/>
</dbReference>
<dbReference type="PANTHER" id="PTHR43436">
    <property type="entry name" value="ARAC-FAMILY TRANSCRIPTIONAL REGULATOR"/>
    <property type="match status" value="1"/>
</dbReference>
<feature type="non-terminal residue" evidence="2">
    <location>
        <position position="122"/>
    </location>
</feature>
<sequence>MLVFSVDLPVAAQVLQASPSKPYLCFRLDLDPQRIAALALQVYPDGPPQVREGRALYLAQAGEAIVDASARLMALMDDPADAALLAPLVVDEILIRLLRSPIGGRLAQVGQSESGTHRIARA</sequence>
<comment type="caution">
    <text evidence="2">The sequence shown here is derived from an EMBL/GenBank/DDBJ whole genome shotgun (WGS) entry which is preliminary data.</text>
</comment>
<evidence type="ECO:0000313" key="2">
    <source>
        <dbReference type="EMBL" id="GFD48841.1"/>
    </source>
</evidence>
<gene>
    <name evidence="2" type="ORF">Tci_920810</name>
</gene>
<evidence type="ECO:0000259" key="1">
    <source>
        <dbReference type="Pfam" id="PF06719"/>
    </source>
</evidence>
<organism evidence="2">
    <name type="scientific">Tanacetum cinerariifolium</name>
    <name type="common">Dalmatian daisy</name>
    <name type="synonym">Chrysanthemum cinerariifolium</name>
    <dbReference type="NCBI Taxonomy" id="118510"/>
    <lineage>
        <taxon>Eukaryota</taxon>
        <taxon>Viridiplantae</taxon>
        <taxon>Streptophyta</taxon>
        <taxon>Embryophyta</taxon>
        <taxon>Tracheophyta</taxon>
        <taxon>Spermatophyta</taxon>
        <taxon>Magnoliopsida</taxon>
        <taxon>eudicotyledons</taxon>
        <taxon>Gunneridae</taxon>
        <taxon>Pentapetalae</taxon>
        <taxon>asterids</taxon>
        <taxon>campanulids</taxon>
        <taxon>Asterales</taxon>
        <taxon>Asteraceae</taxon>
        <taxon>Asteroideae</taxon>
        <taxon>Anthemideae</taxon>
        <taxon>Anthemidinae</taxon>
        <taxon>Tanacetum</taxon>
    </lineage>
</organism>
<dbReference type="GO" id="GO:0006355">
    <property type="term" value="P:regulation of DNA-templated transcription"/>
    <property type="evidence" value="ECO:0007669"/>
    <property type="project" value="TreeGrafter"/>
</dbReference>
<dbReference type="AlphaFoldDB" id="A0A699WVM1"/>
<dbReference type="PANTHER" id="PTHR43436:SF1">
    <property type="entry name" value="TRANSCRIPTIONAL REGULATORY PROTEIN"/>
    <property type="match status" value="1"/>
</dbReference>
<name>A0A699WVM1_TANCI</name>
<accession>A0A699WVM1</accession>
<dbReference type="EMBL" id="BKCJ011731038">
    <property type="protein sequence ID" value="GFD48841.1"/>
    <property type="molecule type" value="Genomic_DNA"/>
</dbReference>
<dbReference type="Pfam" id="PF06719">
    <property type="entry name" value="AraC_N"/>
    <property type="match status" value="1"/>
</dbReference>
<reference evidence="2" key="1">
    <citation type="journal article" date="2019" name="Sci. Rep.">
        <title>Draft genome of Tanacetum cinerariifolium, the natural source of mosquito coil.</title>
        <authorList>
            <person name="Yamashiro T."/>
            <person name="Shiraishi A."/>
            <person name="Satake H."/>
            <person name="Nakayama K."/>
        </authorList>
    </citation>
    <scope>NUCLEOTIDE SEQUENCE</scope>
</reference>
<protein>
    <recommendedName>
        <fullName evidence="1">Transcription regulator HTH AraC N-terminal domain-containing protein</fullName>
    </recommendedName>
</protein>
<feature type="domain" description="Transcription regulator HTH AraC N-terminal" evidence="1">
    <location>
        <begin position="1"/>
        <end position="104"/>
    </location>
</feature>